<name>A0A1Y3EQD3_9BILA</name>
<comment type="caution">
    <text evidence="1">The sequence shown here is derived from an EMBL/GenBank/DDBJ whole genome shotgun (WGS) entry which is preliminary data.</text>
</comment>
<accession>A0A1Y3EQD3</accession>
<dbReference type="AlphaFoldDB" id="A0A1Y3EQD3"/>
<dbReference type="EMBL" id="LVZM01005260">
    <property type="protein sequence ID" value="OUC47115.1"/>
    <property type="molecule type" value="Genomic_DNA"/>
</dbReference>
<evidence type="ECO:0000313" key="2">
    <source>
        <dbReference type="Proteomes" id="UP000243006"/>
    </source>
</evidence>
<protein>
    <submittedName>
        <fullName evidence="1">Uncharacterized protein</fullName>
    </submittedName>
</protein>
<dbReference type="Proteomes" id="UP000243006">
    <property type="component" value="Unassembled WGS sequence"/>
</dbReference>
<evidence type="ECO:0000313" key="1">
    <source>
        <dbReference type="EMBL" id="OUC47115.1"/>
    </source>
</evidence>
<organism evidence="1 2">
    <name type="scientific">Trichinella nativa</name>
    <dbReference type="NCBI Taxonomy" id="6335"/>
    <lineage>
        <taxon>Eukaryota</taxon>
        <taxon>Metazoa</taxon>
        <taxon>Ecdysozoa</taxon>
        <taxon>Nematoda</taxon>
        <taxon>Enoplea</taxon>
        <taxon>Dorylaimia</taxon>
        <taxon>Trichinellida</taxon>
        <taxon>Trichinellidae</taxon>
        <taxon>Trichinella</taxon>
    </lineage>
</organism>
<sequence>MKSVSRHTLHSVVVYTVISEEHKVTDVMIEMNLLFYDVLSFNFIRKFRFSGRLEIVALFKARLVFHIEHYFLITLVYTEMQKCWRAIPAVENFHFAAEYCSPVRP</sequence>
<reference evidence="1 2" key="1">
    <citation type="submission" date="2015-04" db="EMBL/GenBank/DDBJ databases">
        <title>Draft genome of the roundworm Trichinella nativa.</title>
        <authorList>
            <person name="Mitreva M."/>
        </authorList>
    </citation>
    <scope>NUCLEOTIDE SEQUENCE [LARGE SCALE GENOMIC DNA]</scope>
    <source>
        <strain evidence="1 2">ISS45</strain>
    </source>
</reference>
<gene>
    <name evidence="1" type="ORF">D917_07175</name>
</gene>
<proteinExistence type="predicted"/>